<dbReference type="AlphaFoldDB" id="A0A1G6A7J9"/>
<feature type="active site" evidence="2">
    <location>
        <position position="501"/>
    </location>
</feature>
<evidence type="ECO:0000259" key="3">
    <source>
        <dbReference type="PROSITE" id="PS51786"/>
    </source>
</evidence>
<evidence type="ECO:0000256" key="1">
    <source>
        <dbReference type="ARBA" id="ARBA00022670"/>
    </source>
</evidence>
<protein>
    <recommendedName>
        <fullName evidence="2">endopeptidase La</fullName>
        <ecNumber evidence="2">3.4.21.53</ecNumber>
    </recommendedName>
</protein>
<dbReference type="Pfam" id="PF05362">
    <property type="entry name" value="Lon_C"/>
    <property type="match status" value="1"/>
</dbReference>
<sequence length="637" mass="71328">MRVAAAALQPAIQEWAAQRPQSVSSNALVGQQRALSALQQALNIGGRYAHSYVVTPAGMRIYDVIKEVEARHHWVHAQKYDWVYVANPDSAFEPLWVNLPAGSAQSFVVQLLTFFQTDINVRGPLRDHMVETFATERVAHYLDLVIDHTFEELPGNELANIIVSHNGDEPFILCDRVTEASLFGSIRLQSVEGTISSGLHLIEAGAILKANGGILAIDAEELLLQPGLWRKLKYILRTSQFHWPQPGDAKIATYYQPEAIPVQIKIFLLGERDIYAQLREHDRDFDNLFPFLADFSSHYSLQKEPLTPYFDYLKYVEEQAAILPLADDAYPALLKFVTRITDFHTELSLDTIAIMQLLREACALARAEQAQTLQGRYIQQAIQQREQRNGYIAELSRRSILEGQVYIQTEEAVVGQINGLTVVTAGGHEFGEPTRITATVHYGDGDIIDIDRKSELSGNIHTKGVMILSAYIANVFARNEAMALSATIVFEQSYHEVDGDSASLAELCCLLSALAEAPIQQGIAITGAVDQFGRVQAIGAVNEKIEGYFELCRTRGLNGSQGVIIPQANLSQLNLNDDVIAAVADEEFHIYAINDVSEALELLTQVQQKQLYERIEQRLNELQQGEREVPWWRRWFE</sequence>
<dbReference type="Gene3D" id="3.30.230.10">
    <property type="match status" value="1"/>
</dbReference>
<dbReference type="PANTHER" id="PTHR10046">
    <property type="entry name" value="ATP DEPENDENT LON PROTEASE FAMILY MEMBER"/>
    <property type="match status" value="1"/>
</dbReference>
<dbReference type="GO" id="GO:0004176">
    <property type="term" value="F:ATP-dependent peptidase activity"/>
    <property type="evidence" value="ECO:0007669"/>
    <property type="project" value="UniProtKB-UniRule"/>
</dbReference>
<dbReference type="Pfam" id="PF13654">
    <property type="entry name" value="AAA_32"/>
    <property type="match status" value="1"/>
</dbReference>
<dbReference type="Gene3D" id="3.40.50.300">
    <property type="entry name" value="P-loop containing nucleotide triphosphate hydrolases"/>
    <property type="match status" value="1"/>
</dbReference>
<dbReference type="GO" id="GO:0030163">
    <property type="term" value="P:protein catabolic process"/>
    <property type="evidence" value="ECO:0007669"/>
    <property type="project" value="InterPro"/>
</dbReference>
<keyword evidence="1 2" id="KW-0645">Protease</keyword>
<dbReference type="STRING" id="1159017.SAMN02927930_00173"/>
<dbReference type="PROSITE" id="PS51786">
    <property type="entry name" value="LON_PROTEOLYTIC"/>
    <property type="match status" value="1"/>
</dbReference>
<dbReference type="InterPro" id="IPR027065">
    <property type="entry name" value="Lon_Prtase"/>
</dbReference>
<dbReference type="EC" id="3.4.21.53" evidence="2"/>
<keyword evidence="2" id="KW-0720">Serine protease</keyword>
<evidence type="ECO:0000313" key="5">
    <source>
        <dbReference type="Proteomes" id="UP000199626"/>
    </source>
</evidence>
<reference evidence="5" key="1">
    <citation type="submission" date="2016-10" db="EMBL/GenBank/DDBJ databases">
        <authorList>
            <person name="Varghese N."/>
            <person name="Submissions S."/>
        </authorList>
    </citation>
    <scope>NUCLEOTIDE SEQUENCE [LARGE SCALE GENOMIC DNA]</scope>
    <source>
        <strain evidence="5">CGMCC 1.10824</strain>
    </source>
</reference>
<gene>
    <name evidence="4" type="ORF">SAMN02927930_00173</name>
</gene>
<keyword evidence="2" id="KW-0378">Hydrolase</keyword>
<comment type="catalytic activity">
    <reaction evidence="2">
        <text>Hydrolysis of proteins in presence of ATP.</text>
        <dbReference type="EC" id="3.4.21.53"/>
    </reaction>
</comment>
<keyword evidence="5" id="KW-1185">Reference proteome</keyword>
<dbReference type="Proteomes" id="UP000199626">
    <property type="component" value="Unassembled WGS sequence"/>
</dbReference>
<organism evidence="4 5">
    <name type="scientific">Pseudidiomarina indica</name>
    <dbReference type="NCBI Taxonomy" id="1159017"/>
    <lineage>
        <taxon>Bacteria</taxon>
        <taxon>Pseudomonadati</taxon>
        <taxon>Pseudomonadota</taxon>
        <taxon>Gammaproteobacteria</taxon>
        <taxon>Alteromonadales</taxon>
        <taxon>Idiomarinaceae</taxon>
        <taxon>Pseudidiomarina</taxon>
    </lineage>
</organism>
<dbReference type="InterPro" id="IPR020568">
    <property type="entry name" value="Ribosomal_Su5_D2-typ_SF"/>
</dbReference>
<proteinExistence type="inferred from homology"/>
<dbReference type="GO" id="GO:0004252">
    <property type="term" value="F:serine-type endopeptidase activity"/>
    <property type="evidence" value="ECO:0007669"/>
    <property type="project" value="UniProtKB-UniRule"/>
</dbReference>
<dbReference type="EMBL" id="FMXN01000001">
    <property type="protein sequence ID" value="SDB04250.1"/>
    <property type="molecule type" value="Genomic_DNA"/>
</dbReference>
<dbReference type="InterPro" id="IPR008269">
    <property type="entry name" value="Lon_proteolytic"/>
</dbReference>
<evidence type="ECO:0000256" key="2">
    <source>
        <dbReference type="PROSITE-ProRule" id="PRU01122"/>
    </source>
</evidence>
<dbReference type="PRINTS" id="PR00830">
    <property type="entry name" value="ENDOLAPTASE"/>
</dbReference>
<dbReference type="InterPro" id="IPR027417">
    <property type="entry name" value="P-loop_NTPase"/>
</dbReference>
<dbReference type="GO" id="GO:0005524">
    <property type="term" value="F:ATP binding"/>
    <property type="evidence" value="ECO:0007669"/>
    <property type="project" value="InterPro"/>
</dbReference>
<dbReference type="OrthoDB" id="9758568at2"/>
<dbReference type="InterPro" id="IPR014721">
    <property type="entry name" value="Ribsml_uS5_D2-typ_fold_subgr"/>
</dbReference>
<comment type="similarity">
    <text evidence="2">Belongs to the peptidase S16 family.</text>
</comment>
<dbReference type="GO" id="GO:0006508">
    <property type="term" value="P:proteolysis"/>
    <property type="evidence" value="ECO:0007669"/>
    <property type="project" value="UniProtKB-KW"/>
</dbReference>
<feature type="active site" evidence="2">
    <location>
        <position position="544"/>
    </location>
</feature>
<name>A0A1G6A7J9_9GAMM</name>
<feature type="domain" description="Lon proteolytic" evidence="3">
    <location>
        <begin position="411"/>
        <end position="606"/>
    </location>
</feature>
<dbReference type="InterPro" id="IPR041699">
    <property type="entry name" value="AAA_32"/>
</dbReference>
<dbReference type="InterPro" id="IPR046843">
    <property type="entry name" value="LonB_AAA-LID"/>
</dbReference>
<dbReference type="Gene3D" id="1.10.8.60">
    <property type="match status" value="1"/>
</dbReference>
<dbReference type="Pfam" id="PF20436">
    <property type="entry name" value="LonB_AAA-LID"/>
    <property type="match status" value="1"/>
</dbReference>
<evidence type="ECO:0000313" key="4">
    <source>
        <dbReference type="EMBL" id="SDB04250.1"/>
    </source>
</evidence>
<accession>A0A1G6A7J9</accession>
<dbReference type="SUPFAM" id="SSF54211">
    <property type="entry name" value="Ribosomal protein S5 domain 2-like"/>
    <property type="match status" value="1"/>
</dbReference>